<gene>
    <name evidence="2" type="ORF">OS133_08480</name>
    <name evidence="3" type="ORF">OS134_07235</name>
</gene>
<dbReference type="InterPro" id="IPR041394">
    <property type="entry name" value="HEPN_Cthe2314"/>
</dbReference>
<organism evidence="2 4">
    <name type="scientific">Shewanella fidelis</name>
    <dbReference type="NCBI Taxonomy" id="173509"/>
    <lineage>
        <taxon>Bacteria</taxon>
        <taxon>Pseudomonadati</taxon>
        <taxon>Pseudomonadota</taxon>
        <taxon>Gammaproteobacteria</taxon>
        <taxon>Alteromonadales</taxon>
        <taxon>Shewanellaceae</taxon>
        <taxon>Shewanella</taxon>
    </lineage>
</organism>
<dbReference type="EMBL" id="JAPMLE010000001">
    <property type="protein sequence ID" value="MDR8523717.1"/>
    <property type="molecule type" value="Genomic_DNA"/>
</dbReference>
<reference evidence="3 5" key="1">
    <citation type="journal article" date="2022" name="bioRxiv">
        <title>Prophages regulate Shewanella fidelis 3313 motility and biofilm formation: implications for gut colonization dynamics in Ciona robusta.</title>
        <authorList>
            <person name="Natarajan O."/>
            <person name="Gibboney S.L."/>
            <person name="Young M.N."/>
            <person name="Lim S.J."/>
            <person name="Pluta N."/>
            <person name="Atkinson C.G."/>
            <person name="Leigh B.A."/>
            <person name="Liberti A."/>
            <person name="Kees E.D."/>
            <person name="Breitbart M."/>
            <person name="Gralnick J.A."/>
            <person name="Dishaw L.J."/>
        </authorList>
    </citation>
    <scope>NUCLEOTIDE SEQUENCE [LARGE SCALE GENOMIC DNA]</scope>
    <source>
        <strain evidence="3 5">JG4066</strain>
    </source>
</reference>
<dbReference type="EMBL" id="JAPMLD010000002">
    <property type="protein sequence ID" value="MDW4823848.1"/>
    <property type="molecule type" value="Genomic_DNA"/>
</dbReference>
<accession>A0AAW8NLJ2</accession>
<reference evidence="2" key="2">
    <citation type="submission" date="2022-11" db="EMBL/GenBank/DDBJ databases">
        <title>Prophages regulate Shewanella fidelis motility and biofilm formation: implications for gut colonization dynamics in Ciona robusta.</title>
        <authorList>
            <person name="Natarajan O."/>
            <person name="Gibboney S.L."/>
            <person name="Young M.N."/>
            <person name="Lim S.J."/>
            <person name="Pluta N."/>
            <person name="Atkinson C.G.F."/>
            <person name="Leigh B.A."/>
            <person name="Liberti A."/>
            <person name="Kees E."/>
            <person name="Breitbart M."/>
            <person name="Gralnick J."/>
            <person name="Dishaw L.J."/>
        </authorList>
    </citation>
    <scope>NUCLEOTIDE SEQUENCE</scope>
    <source>
        <strain evidence="2">3313</strain>
    </source>
</reference>
<proteinExistence type="predicted"/>
<name>A0AAW8NLJ2_9GAMM</name>
<sequence length="264" mass="30820">MKSDYYWWDLEDSSFKGVLYDSINTYFLHDHPYESWDEFRSADPHMAYAHLTYVRFNALEQQFVDLRVIPQMLGVENLPLQSQVQNINRYDWLKSIIDLSLFRFSSLRDIAFHFVNEVLELNLPDHKLNIKQLAKVLRDTHPDILAPLKVLEGTGTPLRQDRNNRAHKGFCNLYTDDDQMFKSAAWSEGYGSKIIGYDVIGVYDKSRDKIYSIVVNEVQEALVASIALVDEVYIYYRDRHDALAANSRSGVSAHFHQYHREKSS</sequence>
<protein>
    <submittedName>
        <fullName evidence="2">Cthe_2314 family HEPN domain-containing protein</fullName>
    </submittedName>
</protein>
<dbReference type="AlphaFoldDB" id="A0AAW8NLJ2"/>
<keyword evidence="5" id="KW-1185">Reference proteome</keyword>
<dbReference type="Pfam" id="PF18730">
    <property type="entry name" value="HEPN_Cthe2314"/>
    <property type="match status" value="1"/>
</dbReference>
<evidence type="ECO:0000313" key="3">
    <source>
        <dbReference type="EMBL" id="MDW4823848.1"/>
    </source>
</evidence>
<evidence type="ECO:0000313" key="5">
    <source>
        <dbReference type="Proteomes" id="UP001271263"/>
    </source>
</evidence>
<evidence type="ECO:0000313" key="2">
    <source>
        <dbReference type="EMBL" id="MDR8523717.1"/>
    </source>
</evidence>
<evidence type="ECO:0000259" key="1">
    <source>
        <dbReference type="Pfam" id="PF18730"/>
    </source>
</evidence>
<feature type="domain" description="Cthe-2314-like HEPN" evidence="1">
    <location>
        <begin position="83"/>
        <end position="200"/>
    </location>
</feature>
<evidence type="ECO:0000313" key="4">
    <source>
        <dbReference type="Proteomes" id="UP001259340"/>
    </source>
</evidence>
<dbReference type="RefSeq" id="WP_310654589.1">
    <property type="nucleotide sequence ID" value="NZ_JAPMLA010000001.1"/>
</dbReference>
<dbReference type="Proteomes" id="UP001259340">
    <property type="component" value="Unassembled WGS sequence"/>
</dbReference>
<dbReference type="Proteomes" id="UP001271263">
    <property type="component" value="Unassembled WGS sequence"/>
</dbReference>
<comment type="caution">
    <text evidence="2">The sequence shown here is derived from an EMBL/GenBank/DDBJ whole genome shotgun (WGS) entry which is preliminary data.</text>
</comment>